<dbReference type="SUPFAM" id="SSF110997">
    <property type="entry name" value="Sporulation related repeat"/>
    <property type="match status" value="1"/>
</dbReference>
<feature type="compositionally biased region" description="Low complexity" evidence="1">
    <location>
        <begin position="131"/>
        <end position="141"/>
    </location>
</feature>
<dbReference type="InterPro" id="IPR036680">
    <property type="entry name" value="SPOR-like_sf"/>
</dbReference>
<comment type="caution">
    <text evidence="4">The sequence shown here is derived from an EMBL/GenBank/DDBJ whole genome shotgun (WGS) entry which is preliminary data.</text>
</comment>
<dbReference type="AlphaFoldDB" id="A0A5S3PS35"/>
<evidence type="ECO:0000313" key="4">
    <source>
        <dbReference type="EMBL" id="TMM55385.1"/>
    </source>
</evidence>
<dbReference type="Gene3D" id="3.30.70.1070">
    <property type="entry name" value="Sporulation related repeat"/>
    <property type="match status" value="1"/>
</dbReference>
<accession>A0A5S3PS35</accession>
<protein>
    <submittedName>
        <fullName evidence="4">SPOR domain-containing protein</fullName>
    </submittedName>
</protein>
<dbReference type="RefSeq" id="WP_138661554.1">
    <property type="nucleotide sequence ID" value="NZ_VANS01000001.1"/>
</dbReference>
<evidence type="ECO:0000256" key="2">
    <source>
        <dbReference type="SAM" id="SignalP"/>
    </source>
</evidence>
<feature type="compositionally biased region" description="Low complexity" evidence="1">
    <location>
        <begin position="96"/>
        <end position="124"/>
    </location>
</feature>
<feature type="chain" id="PRO_5024359308" evidence="2">
    <location>
        <begin position="26"/>
        <end position="465"/>
    </location>
</feature>
<keyword evidence="2" id="KW-0732">Signal</keyword>
<proteinExistence type="predicted"/>
<dbReference type="Proteomes" id="UP000309550">
    <property type="component" value="Unassembled WGS sequence"/>
</dbReference>
<feature type="signal peptide" evidence="2">
    <location>
        <begin position="1"/>
        <end position="25"/>
    </location>
</feature>
<dbReference type="PROSITE" id="PS51724">
    <property type="entry name" value="SPOR"/>
    <property type="match status" value="1"/>
</dbReference>
<keyword evidence="5" id="KW-1185">Reference proteome</keyword>
<reference evidence="4 5" key="1">
    <citation type="submission" date="2019-05" db="EMBL/GenBank/DDBJ databases">
        <title>Sulfitobacter sabulilitoris sp. nov., isolated from a marine sand.</title>
        <authorList>
            <person name="Yoon J.-H."/>
        </authorList>
    </citation>
    <scope>NUCLEOTIDE SEQUENCE [LARGE SCALE GENOMIC DNA]</scope>
    <source>
        <strain evidence="4 5">HSMS-29</strain>
    </source>
</reference>
<feature type="region of interest" description="Disordered" evidence="1">
    <location>
        <begin position="96"/>
        <end position="144"/>
    </location>
</feature>
<dbReference type="Pfam" id="PF05036">
    <property type="entry name" value="SPOR"/>
    <property type="match status" value="1"/>
</dbReference>
<dbReference type="EMBL" id="VANS01000001">
    <property type="protein sequence ID" value="TMM55385.1"/>
    <property type="molecule type" value="Genomic_DNA"/>
</dbReference>
<evidence type="ECO:0000259" key="3">
    <source>
        <dbReference type="PROSITE" id="PS51724"/>
    </source>
</evidence>
<organism evidence="4 5">
    <name type="scientific">Sulfitobacter sabulilitoris</name>
    <dbReference type="NCBI Taxonomy" id="2562655"/>
    <lineage>
        <taxon>Bacteria</taxon>
        <taxon>Pseudomonadati</taxon>
        <taxon>Pseudomonadota</taxon>
        <taxon>Alphaproteobacteria</taxon>
        <taxon>Rhodobacterales</taxon>
        <taxon>Roseobacteraceae</taxon>
        <taxon>Sulfitobacter</taxon>
    </lineage>
</organism>
<evidence type="ECO:0000256" key="1">
    <source>
        <dbReference type="SAM" id="MobiDB-lite"/>
    </source>
</evidence>
<dbReference type="OrthoDB" id="7843142at2"/>
<dbReference type="GO" id="GO:0042834">
    <property type="term" value="F:peptidoglycan binding"/>
    <property type="evidence" value="ECO:0007669"/>
    <property type="project" value="InterPro"/>
</dbReference>
<evidence type="ECO:0000313" key="5">
    <source>
        <dbReference type="Proteomes" id="UP000309550"/>
    </source>
</evidence>
<dbReference type="InterPro" id="IPR007730">
    <property type="entry name" value="SPOR-like_dom"/>
</dbReference>
<gene>
    <name evidence="4" type="ORF">FDT80_07485</name>
</gene>
<name>A0A5S3PS35_9RHOB</name>
<feature type="domain" description="SPOR" evidence="3">
    <location>
        <begin position="387"/>
        <end position="465"/>
    </location>
</feature>
<sequence length="465" mass="48915">MKLTRIIAIAVIAASFGVGSGMGQAQQLSRVEAPAEFPPSSYKGKQYVDSRGCVFIRAGIDGNVTWVPRVARDRKMVCGFQPTLGGTQVAEAELTPAPETPPKQITPAPAAKPAATPARVAAPKPVKRKVASPAPVRARTPVPKPAVAPAPPVIAAAPARRSACPAASPLSQRYINSGREHPVRCGPQDASIIGARTAAAPGAPATGSSARTATTGGRVMPGGIVIADTAPVDGFVAVTGGMKSGTRIVPKHVYQNRINTRNGPIPKGYQPAWEDDRLNPRRAEQTLTGHFRSQLVWTETVPRRLINGTNGRDVTAQVPLVYPYTDVMTQRRELGEVTLGRRDGRLVKRIVRNPGSRAPVYSSRSATAPNPPAAKARAEVRPAGQAVAAGAGRFVQVGTFGQAANAQATARRMQALGLPVRMGQYTRSGKSYRIVLAGPFATDGDIRTALGRVRGAGFGDAFVRR</sequence>